<dbReference type="EMBL" id="JAABLP010000003">
    <property type="protein sequence ID" value="NBN64175.1"/>
    <property type="molecule type" value="Genomic_DNA"/>
</dbReference>
<dbReference type="Proteomes" id="UP000541347">
    <property type="component" value="Unassembled WGS sequence"/>
</dbReference>
<sequence>MRETQITEQLARLGITARDVRLKIAIAEYQNNGGTFEQAEAMLRAAYTDAAKGRHTQARPAESPAPDAAPLRGAGHFLTADKASEKAPAAPIPSTRSGGQLKCADQANGVLPPAPQPRREAASGHARRGLAAIAAAQVPVARSLFDGTRLPDGRTLREVHWAECPRLAQQYRHLARVLHAIHSHATPADPAATLDEIVSEAQLIAIIATAERANDLD</sequence>
<protein>
    <submittedName>
        <fullName evidence="2">Uncharacterized protein</fullName>
    </submittedName>
</protein>
<name>A0ABW9ZH48_9HYPH</name>
<evidence type="ECO:0000313" key="3">
    <source>
        <dbReference type="Proteomes" id="UP000541347"/>
    </source>
</evidence>
<accession>A0ABW9ZH48</accession>
<gene>
    <name evidence="2" type="ORF">GWI71_10830</name>
</gene>
<proteinExistence type="predicted"/>
<keyword evidence="3" id="KW-1185">Reference proteome</keyword>
<evidence type="ECO:0000313" key="2">
    <source>
        <dbReference type="EMBL" id="NBN64175.1"/>
    </source>
</evidence>
<dbReference type="RefSeq" id="WP_161676191.1">
    <property type="nucleotide sequence ID" value="NZ_JAABLP010000003.1"/>
</dbReference>
<comment type="caution">
    <text evidence="2">The sequence shown here is derived from an EMBL/GenBank/DDBJ whole genome shotgun (WGS) entry which is preliminary data.</text>
</comment>
<evidence type="ECO:0000256" key="1">
    <source>
        <dbReference type="SAM" id="MobiDB-lite"/>
    </source>
</evidence>
<organism evidence="2 3">
    <name type="scientific">Pannonibacter tanglangensis</name>
    <dbReference type="NCBI Taxonomy" id="2750084"/>
    <lineage>
        <taxon>Bacteria</taxon>
        <taxon>Pseudomonadati</taxon>
        <taxon>Pseudomonadota</taxon>
        <taxon>Alphaproteobacteria</taxon>
        <taxon>Hyphomicrobiales</taxon>
        <taxon>Stappiaceae</taxon>
        <taxon>Pannonibacter</taxon>
    </lineage>
</organism>
<feature type="region of interest" description="Disordered" evidence="1">
    <location>
        <begin position="51"/>
        <end position="126"/>
    </location>
</feature>
<reference evidence="2 3" key="1">
    <citation type="submission" date="2020-01" db="EMBL/GenBank/DDBJ databases">
        <authorList>
            <person name="Peng S.Y."/>
            <person name="Li J."/>
            <person name="Wang M."/>
            <person name="Wang L."/>
            <person name="Wang C.Q."/>
            <person name="Wang J.R."/>
        </authorList>
    </citation>
    <scope>NUCLEOTIDE SEQUENCE [LARGE SCALE GENOMIC DNA]</scope>
    <source>
        <strain evidence="2 3">XCT-34</strain>
    </source>
</reference>